<evidence type="ECO:0000313" key="4">
    <source>
        <dbReference type="Proteomes" id="UP000526734"/>
    </source>
</evidence>
<gene>
    <name evidence="3" type="ORF">H4281_15260</name>
</gene>
<dbReference type="PANTHER" id="PTHR31964:SF113">
    <property type="entry name" value="USPA DOMAIN-CONTAINING PROTEIN"/>
    <property type="match status" value="1"/>
</dbReference>
<dbReference type="Gene3D" id="3.40.50.620">
    <property type="entry name" value="HUPs"/>
    <property type="match status" value="2"/>
</dbReference>
<evidence type="ECO:0000259" key="2">
    <source>
        <dbReference type="Pfam" id="PF00582"/>
    </source>
</evidence>
<evidence type="ECO:0000256" key="1">
    <source>
        <dbReference type="ARBA" id="ARBA00008791"/>
    </source>
</evidence>
<organism evidence="3 4">
    <name type="scientific">Amycolatopsis dendrobii</name>
    <dbReference type="NCBI Taxonomy" id="2760662"/>
    <lineage>
        <taxon>Bacteria</taxon>
        <taxon>Bacillati</taxon>
        <taxon>Actinomycetota</taxon>
        <taxon>Actinomycetes</taxon>
        <taxon>Pseudonocardiales</taxon>
        <taxon>Pseudonocardiaceae</taxon>
        <taxon>Amycolatopsis</taxon>
    </lineage>
</organism>
<proteinExistence type="inferred from homology"/>
<dbReference type="Pfam" id="PF00582">
    <property type="entry name" value="Usp"/>
    <property type="match status" value="2"/>
</dbReference>
<accession>A0A7W3ZAI4</accession>
<protein>
    <submittedName>
        <fullName evidence="3">Universal stress protein</fullName>
    </submittedName>
</protein>
<dbReference type="InterPro" id="IPR006016">
    <property type="entry name" value="UspA"/>
</dbReference>
<dbReference type="InterPro" id="IPR014729">
    <property type="entry name" value="Rossmann-like_a/b/a_fold"/>
</dbReference>
<dbReference type="SUPFAM" id="SSF52402">
    <property type="entry name" value="Adenine nucleotide alpha hydrolases-like"/>
    <property type="match status" value="2"/>
</dbReference>
<sequence length="270" mass="27312">MAVSRPVVVGVDGSTAALAAVRWAAVEAGRRGTGLVVFHAELCDDPDLLPHGKPPGDAELLMEPARRLLRQAAETSRQAAPAVPVRMCVRLGTAAELLAALSDEAGLLVLGAHGLGGARGGAIGSVALRAAASARCPVVVIRGSAAVDGPVVVGLDDSDGGERALAFAFDAAVSRGAGIEAVHAWHDGRPGRESGLREQVAAWSRKHPVVPVRMHVVRVRSAARALSGISAGAQLIVAGARARGPLAGGLLGSTGYWLLAHAACPVAVAR</sequence>
<keyword evidence="4" id="KW-1185">Reference proteome</keyword>
<dbReference type="AlphaFoldDB" id="A0A7W3ZAI4"/>
<comment type="caution">
    <text evidence="3">The sequence shown here is derived from an EMBL/GenBank/DDBJ whole genome shotgun (WGS) entry which is preliminary data.</text>
</comment>
<dbReference type="PRINTS" id="PR01438">
    <property type="entry name" value="UNVRSLSTRESS"/>
</dbReference>
<dbReference type="EMBL" id="JACGZW010000005">
    <property type="protein sequence ID" value="MBB1154496.1"/>
    <property type="molecule type" value="Genomic_DNA"/>
</dbReference>
<comment type="similarity">
    <text evidence="1">Belongs to the universal stress protein A family.</text>
</comment>
<evidence type="ECO:0000313" key="3">
    <source>
        <dbReference type="EMBL" id="MBB1154496.1"/>
    </source>
</evidence>
<dbReference type="PANTHER" id="PTHR31964">
    <property type="entry name" value="ADENINE NUCLEOTIDE ALPHA HYDROLASES-LIKE SUPERFAMILY PROTEIN"/>
    <property type="match status" value="1"/>
</dbReference>
<feature type="domain" description="UspA" evidence="2">
    <location>
        <begin position="5"/>
        <end position="142"/>
    </location>
</feature>
<dbReference type="Proteomes" id="UP000526734">
    <property type="component" value="Unassembled WGS sequence"/>
</dbReference>
<name>A0A7W3ZAI4_9PSEU</name>
<reference evidence="3 4" key="1">
    <citation type="submission" date="2020-08" db="EMBL/GenBank/DDBJ databases">
        <title>Amycolatopsis sp. nov. DR6-1 isolated from Dendrobium heterocarpum.</title>
        <authorList>
            <person name="Tedsree N."/>
            <person name="Kuncharoen N."/>
            <person name="Likhitwitayawuid K."/>
            <person name="Tanasupawat S."/>
        </authorList>
    </citation>
    <scope>NUCLEOTIDE SEQUENCE [LARGE SCALE GENOMIC DNA]</scope>
    <source>
        <strain evidence="3 4">DR6-1</strain>
    </source>
</reference>
<feature type="domain" description="UspA" evidence="2">
    <location>
        <begin position="150"/>
        <end position="270"/>
    </location>
</feature>
<dbReference type="InterPro" id="IPR006015">
    <property type="entry name" value="Universal_stress_UspA"/>
</dbReference>
<dbReference type="RefSeq" id="WP_182891577.1">
    <property type="nucleotide sequence ID" value="NZ_JACGZW010000005.1"/>
</dbReference>